<reference evidence="1" key="1">
    <citation type="journal article" date="2014" name="Front. Microbiol.">
        <title>High frequency of phylogenetically diverse reductive dehalogenase-homologous genes in deep subseafloor sedimentary metagenomes.</title>
        <authorList>
            <person name="Kawai M."/>
            <person name="Futagami T."/>
            <person name="Toyoda A."/>
            <person name="Takaki Y."/>
            <person name="Nishi S."/>
            <person name="Hori S."/>
            <person name="Arai W."/>
            <person name="Tsubouchi T."/>
            <person name="Morono Y."/>
            <person name="Uchiyama I."/>
            <person name="Ito T."/>
            <person name="Fujiyama A."/>
            <person name="Inagaki F."/>
            <person name="Takami H."/>
        </authorList>
    </citation>
    <scope>NUCLEOTIDE SEQUENCE</scope>
    <source>
        <strain evidence="1">Expedition CK06-06</strain>
    </source>
</reference>
<organism evidence="1">
    <name type="scientific">marine sediment metagenome</name>
    <dbReference type="NCBI Taxonomy" id="412755"/>
    <lineage>
        <taxon>unclassified sequences</taxon>
        <taxon>metagenomes</taxon>
        <taxon>ecological metagenomes</taxon>
    </lineage>
</organism>
<evidence type="ECO:0000313" key="1">
    <source>
        <dbReference type="EMBL" id="GAI73326.1"/>
    </source>
</evidence>
<dbReference type="EMBL" id="BARW01014099">
    <property type="protein sequence ID" value="GAI73326.1"/>
    <property type="molecule type" value="Genomic_DNA"/>
</dbReference>
<protein>
    <submittedName>
        <fullName evidence="1">Uncharacterized protein</fullName>
    </submittedName>
</protein>
<accession>X1S2C7</accession>
<comment type="caution">
    <text evidence="1">The sequence shown here is derived from an EMBL/GenBank/DDBJ whole genome shotgun (WGS) entry which is preliminary data.</text>
</comment>
<sequence>MFIAISGKNASVISSVSLYRTGFIGAIIDTAFESRNASIKSFDFSFFPVLQEFNKTNDFD</sequence>
<dbReference type="AlphaFoldDB" id="X1S2C7"/>
<gene>
    <name evidence="1" type="ORF">S12H4_25287</name>
</gene>
<feature type="non-terminal residue" evidence="1">
    <location>
        <position position="60"/>
    </location>
</feature>
<name>X1S2C7_9ZZZZ</name>
<proteinExistence type="predicted"/>